<sequence length="59" mass="6165">MTQGQDSPGDATTATGSRLPRRTARLHPALHGGHSTFDLKVAIASYAGLGALVYWKGAE</sequence>
<evidence type="ECO:0000313" key="3">
    <source>
        <dbReference type="Proteomes" id="UP000243096"/>
    </source>
</evidence>
<feature type="region of interest" description="Disordered" evidence="1">
    <location>
        <begin position="1"/>
        <end position="22"/>
    </location>
</feature>
<keyword evidence="3" id="KW-1185">Reference proteome</keyword>
<proteinExistence type="predicted"/>
<feature type="compositionally biased region" description="Polar residues" evidence="1">
    <location>
        <begin position="1"/>
        <end position="16"/>
    </location>
</feature>
<dbReference type="Proteomes" id="UP000243096">
    <property type="component" value="Unassembled WGS sequence"/>
</dbReference>
<reference evidence="2 3" key="1">
    <citation type="submission" date="2018-01" db="EMBL/GenBank/DDBJ databases">
        <title>Genomic Encyclopedia of Type Strains, Phase III (KMG-III): the genomes of soil and plant-associated and newly described type strains.</title>
        <authorList>
            <person name="Whitman W."/>
        </authorList>
    </citation>
    <scope>NUCLEOTIDE SEQUENCE [LARGE SCALE GENOMIC DNA]</scope>
    <source>
        <strain evidence="2 3">HKI456</strain>
    </source>
</reference>
<evidence type="ECO:0000313" key="2">
    <source>
        <dbReference type="EMBL" id="PPB81410.1"/>
    </source>
</evidence>
<protein>
    <submittedName>
        <fullName evidence="2">Uncharacterized protein</fullName>
    </submittedName>
</protein>
<dbReference type="AlphaFoldDB" id="A0A2P5K6Y0"/>
<organism evidence="2 3">
    <name type="scientific">Mycetohabitans endofungorum</name>
    <dbReference type="NCBI Taxonomy" id="417203"/>
    <lineage>
        <taxon>Bacteria</taxon>
        <taxon>Pseudomonadati</taxon>
        <taxon>Pseudomonadota</taxon>
        <taxon>Betaproteobacteria</taxon>
        <taxon>Burkholderiales</taxon>
        <taxon>Burkholderiaceae</taxon>
        <taxon>Mycetohabitans</taxon>
    </lineage>
</organism>
<name>A0A2P5K6Y0_9BURK</name>
<evidence type="ECO:0000256" key="1">
    <source>
        <dbReference type="SAM" id="MobiDB-lite"/>
    </source>
</evidence>
<gene>
    <name evidence="2" type="ORF">B0O95_1209</name>
</gene>
<dbReference type="EMBL" id="PRDW01000020">
    <property type="protein sequence ID" value="PPB81410.1"/>
    <property type="molecule type" value="Genomic_DNA"/>
</dbReference>
<accession>A0A2P5K6Y0</accession>
<comment type="caution">
    <text evidence="2">The sequence shown here is derived from an EMBL/GenBank/DDBJ whole genome shotgun (WGS) entry which is preliminary data.</text>
</comment>